<keyword evidence="2" id="KW-1185">Reference proteome</keyword>
<reference evidence="1" key="1">
    <citation type="submission" date="2007-07" db="EMBL/GenBank/DDBJ databases">
        <title>PCAP assembly of the Caenorhabditis remanei genome.</title>
        <authorList>
            <consortium name="The Caenorhabditis remanei Sequencing Consortium"/>
            <person name="Wilson R.K."/>
        </authorList>
    </citation>
    <scope>NUCLEOTIDE SEQUENCE [LARGE SCALE GENOMIC DNA]</scope>
    <source>
        <strain evidence="1">PB4641</strain>
    </source>
</reference>
<dbReference type="RefSeq" id="XP_003106614.2">
    <property type="nucleotide sequence ID" value="XM_003106566.2"/>
</dbReference>
<name>E3MAN2_CAERE</name>
<proteinExistence type="predicted"/>
<gene>
    <name evidence="1" type="ORF">CRE_16604</name>
</gene>
<dbReference type="InParanoid" id="E3MAN2"/>
<organism evidence="2">
    <name type="scientific">Caenorhabditis remanei</name>
    <name type="common">Caenorhabditis vulgaris</name>
    <dbReference type="NCBI Taxonomy" id="31234"/>
    <lineage>
        <taxon>Eukaryota</taxon>
        <taxon>Metazoa</taxon>
        <taxon>Ecdysozoa</taxon>
        <taxon>Nematoda</taxon>
        <taxon>Chromadorea</taxon>
        <taxon>Rhabditida</taxon>
        <taxon>Rhabditina</taxon>
        <taxon>Rhabditomorpha</taxon>
        <taxon>Rhabditoidea</taxon>
        <taxon>Rhabditidae</taxon>
        <taxon>Peloderinae</taxon>
        <taxon>Caenorhabditis</taxon>
    </lineage>
</organism>
<dbReference type="GeneID" id="9809337"/>
<dbReference type="CTD" id="9809337"/>
<dbReference type="eggNOG" id="ENOG502TIKF">
    <property type="taxonomic scope" value="Eukaryota"/>
</dbReference>
<sequence>MSYKVLRNIDLTDERVVQVLQLLPDDIKISYTRIIKKYHLHFRKNISEIVIIMKFNTQPHSVKLMRTDVADAHKNTQFSCIIPVIHKTTESVVGVTDVNDIMLDTVNHFEILQTLFPAPINVVTVDTSLFDSGESFFQTQDYMNIISNCKILRIGKYVKDEFQKSETCKKSLEFDVFFNKMKATDEITVHNVYVQGNLHFNGTCKKLDIALERVSTKDILEHSVGKTKLCLKEFSLDDLNKLICEWLKKRCKGKNCREQKISTLMNVGVDFRREDGACATLFYSPSSHFTFALVFVNAKSIIQRLFSSESLEKANPYYLRLRTHFTQIQTVISDHESQNTPTTKDYSRKIVLLGHLMASVYYWEIYSENIRTNLEKINAVMTKTKKPRKRFGYMSLK</sequence>
<dbReference type="Proteomes" id="UP000008281">
    <property type="component" value="Unassembled WGS sequence"/>
</dbReference>
<evidence type="ECO:0000313" key="2">
    <source>
        <dbReference type="Proteomes" id="UP000008281"/>
    </source>
</evidence>
<protein>
    <submittedName>
        <fullName evidence="1">Uncharacterized protein</fullName>
    </submittedName>
</protein>
<dbReference type="AlphaFoldDB" id="E3MAN2"/>
<dbReference type="KEGG" id="crq:GCK72_023211"/>
<dbReference type="HOGENOM" id="CLU_694918_0_0_1"/>
<evidence type="ECO:0000313" key="1">
    <source>
        <dbReference type="EMBL" id="EFO97220.1"/>
    </source>
</evidence>
<accession>E3MAN2</accession>
<dbReference type="EMBL" id="DS268432">
    <property type="protein sequence ID" value="EFO97220.1"/>
    <property type="molecule type" value="Genomic_DNA"/>
</dbReference>